<feature type="transmembrane region" description="Helical" evidence="1">
    <location>
        <begin position="100"/>
        <end position="119"/>
    </location>
</feature>
<dbReference type="InterPro" id="IPR007349">
    <property type="entry name" value="DUF418"/>
</dbReference>
<feature type="transmembrane region" description="Helical" evidence="1">
    <location>
        <begin position="125"/>
        <end position="141"/>
    </location>
</feature>
<feature type="transmembrane region" description="Helical" evidence="1">
    <location>
        <begin position="61"/>
        <end position="88"/>
    </location>
</feature>
<feature type="transmembrane region" description="Helical" evidence="1">
    <location>
        <begin position="253"/>
        <end position="274"/>
    </location>
</feature>
<accession>A0A1I2CSX5</accession>
<proteinExistence type="predicted"/>
<dbReference type="Proteomes" id="UP000199516">
    <property type="component" value="Unassembled WGS sequence"/>
</dbReference>
<keyword evidence="1" id="KW-0812">Transmembrane</keyword>
<dbReference type="InterPro" id="IPR052529">
    <property type="entry name" value="Bact_Transport_Assoc"/>
</dbReference>
<feature type="domain" description="DUF418" evidence="2">
    <location>
        <begin position="238"/>
        <end position="400"/>
    </location>
</feature>
<feature type="transmembrane region" description="Helical" evidence="1">
    <location>
        <begin position="148"/>
        <end position="173"/>
    </location>
</feature>
<feature type="transmembrane region" description="Helical" evidence="1">
    <location>
        <begin position="21"/>
        <end position="41"/>
    </location>
</feature>
<evidence type="ECO:0000313" key="4">
    <source>
        <dbReference type="Proteomes" id="UP000199516"/>
    </source>
</evidence>
<keyword evidence="4" id="KW-1185">Reference proteome</keyword>
<evidence type="ECO:0000259" key="2">
    <source>
        <dbReference type="Pfam" id="PF04235"/>
    </source>
</evidence>
<keyword evidence="1" id="KW-1133">Transmembrane helix</keyword>
<dbReference type="EMBL" id="FONT01000003">
    <property type="protein sequence ID" value="SFE71419.1"/>
    <property type="molecule type" value="Genomic_DNA"/>
</dbReference>
<reference evidence="3 4" key="1">
    <citation type="submission" date="2016-10" db="EMBL/GenBank/DDBJ databases">
        <authorList>
            <person name="de Groot N.N."/>
        </authorList>
    </citation>
    <scope>NUCLEOTIDE SEQUENCE [LARGE SCALE GENOMIC DNA]</scope>
    <source>
        <strain evidence="3 4">DSM 23995</strain>
    </source>
</reference>
<feature type="transmembrane region" description="Helical" evidence="1">
    <location>
        <begin position="361"/>
        <end position="382"/>
    </location>
</feature>
<evidence type="ECO:0000313" key="3">
    <source>
        <dbReference type="EMBL" id="SFE71419.1"/>
    </source>
</evidence>
<name>A0A1I2CSX5_9BACI</name>
<dbReference type="AlphaFoldDB" id="A0A1I2CSX5"/>
<protein>
    <recommendedName>
        <fullName evidence="2">DUF418 domain-containing protein</fullName>
    </recommendedName>
</protein>
<sequence>MKPSPTLDKDRIITLDIVRGFALFGILLANMSSFKTPVFHLQSLPDYFDRLPSSLLDQWTVFFLDLFVIGKFYPMFSFLFGLGFYLFYERLSRKDLNAKHYYYRRLLFLLVLGFLHLLFIWSGDILHTYAIAGFFLIFFINRRSKTLLIWALLLLSSSAIFFFLLTTAGNYVVSLNEGTVYEKQATDLVETARQLYQHGDYTNLLAFRLKEEVSYILLNVLFILPNIIGLFLLGMWAAQKKLFQSPESYKSFWINTAFVSLLFGGGLSSVYALLKNSFLPIPSWLAHGAAEGLNIIAGPLFMMFYLSLFVLFLRRPQISRILQPLELVGKIALTNYLLQSLICIFIFYGFGFGWYGSIGVFAGTSIALIIFGMQIMFSWFWLKRFNRGPLEILWRAWTYR</sequence>
<dbReference type="RefSeq" id="WP_091660329.1">
    <property type="nucleotide sequence ID" value="NZ_FONT01000003.1"/>
</dbReference>
<keyword evidence="1" id="KW-0472">Membrane</keyword>
<evidence type="ECO:0000256" key="1">
    <source>
        <dbReference type="SAM" id="Phobius"/>
    </source>
</evidence>
<organism evidence="3 4">
    <name type="scientific">Alteribacillus iranensis</name>
    <dbReference type="NCBI Taxonomy" id="930128"/>
    <lineage>
        <taxon>Bacteria</taxon>
        <taxon>Bacillati</taxon>
        <taxon>Bacillota</taxon>
        <taxon>Bacilli</taxon>
        <taxon>Bacillales</taxon>
        <taxon>Bacillaceae</taxon>
        <taxon>Alteribacillus</taxon>
    </lineage>
</organism>
<feature type="transmembrane region" description="Helical" evidence="1">
    <location>
        <begin position="213"/>
        <end position="233"/>
    </location>
</feature>
<feature type="transmembrane region" description="Helical" evidence="1">
    <location>
        <begin position="333"/>
        <end position="355"/>
    </location>
</feature>
<dbReference type="OrthoDB" id="9807744at2"/>
<feature type="transmembrane region" description="Helical" evidence="1">
    <location>
        <begin position="294"/>
        <end position="313"/>
    </location>
</feature>
<dbReference type="PANTHER" id="PTHR30590:SF2">
    <property type="entry name" value="INNER MEMBRANE PROTEIN"/>
    <property type="match status" value="1"/>
</dbReference>
<dbReference type="PANTHER" id="PTHR30590">
    <property type="entry name" value="INNER MEMBRANE PROTEIN"/>
    <property type="match status" value="1"/>
</dbReference>
<gene>
    <name evidence="3" type="ORF">SAMN05192532_103184</name>
</gene>
<dbReference type="Pfam" id="PF04235">
    <property type="entry name" value="DUF418"/>
    <property type="match status" value="1"/>
</dbReference>